<feature type="domain" description="ASCH" evidence="1">
    <location>
        <begin position="11"/>
        <end position="136"/>
    </location>
</feature>
<gene>
    <name evidence="2" type="ORF">ACFP3M_01715</name>
</gene>
<dbReference type="RefSeq" id="WP_345081546.1">
    <property type="nucleotide sequence ID" value="NZ_BAAAWG010000006.1"/>
</dbReference>
<dbReference type="Pfam" id="PF04266">
    <property type="entry name" value="ASCH"/>
    <property type="match status" value="1"/>
</dbReference>
<protein>
    <submittedName>
        <fullName evidence="2">ASCH domain-containing protein</fullName>
    </submittedName>
</protein>
<name>A0ABW1FAR6_9ACTN</name>
<accession>A0ABW1FAR6</accession>
<proteinExistence type="predicted"/>
<dbReference type="InterPro" id="IPR009326">
    <property type="entry name" value="DUF984"/>
</dbReference>
<evidence type="ECO:0000313" key="2">
    <source>
        <dbReference type="EMBL" id="MFC5891547.1"/>
    </source>
</evidence>
<dbReference type="PANTHER" id="PTHR39203:SF1">
    <property type="entry name" value="CYTOPLASMIC PROTEIN"/>
    <property type="match status" value="1"/>
</dbReference>
<dbReference type="InterPro" id="IPR007374">
    <property type="entry name" value="ASCH_domain"/>
</dbReference>
<evidence type="ECO:0000313" key="3">
    <source>
        <dbReference type="Proteomes" id="UP001596241"/>
    </source>
</evidence>
<dbReference type="PANTHER" id="PTHR39203">
    <property type="entry name" value="CYTOPLASMIC PROTEIN-RELATED"/>
    <property type="match status" value="1"/>
</dbReference>
<comment type="caution">
    <text evidence="2">The sequence shown here is derived from an EMBL/GenBank/DDBJ whole genome shotgun (WGS) entry which is preliminary data.</text>
</comment>
<organism evidence="2 3">
    <name type="scientific">Streptomyces ramulosus</name>
    <dbReference type="NCBI Taxonomy" id="47762"/>
    <lineage>
        <taxon>Bacteria</taxon>
        <taxon>Bacillati</taxon>
        <taxon>Actinomycetota</taxon>
        <taxon>Actinomycetes</taxon>
        <taxon>Kitasatosporales</taxon>
        <taxon>Streptomycetaceae</taxon>
        <taxon>Streptomyces</taxon>
    </lineage>
</organism>
<dbReference type="EMBL" id="JBHSPW010000001">
    <property type="protein sequence ID" value="MFC5891547.1"/>
    <property type="molecule type" value="Genomic_DNA"/>
</dbReference>
<dbReference type="Gene3D" id="3.10.400.10">
    <property type="entry name" value="Sulfate adenylyltransferase"/>
    <property type="match status" value="1"/>
</dbReference>
<dbReference type="SUPFAM" id="SSF88697">
    <property type="entry name" value="PUA domain-like"/>
    <property type="match status" value="1"/>
</dbReference>
<dbReference type="Proteomes" id="UP001596241">
    <property type="component" value="Unassembled WGS sequence"/>
</dbReference>
<reference evidence="3" key="1">
    <citation type="journal article" date="2019" name="Int. J. Syst. Evol. Microbiol.">
        <title>The Global Catalogue of Microorganisms (GCM) 10K type strain sequencing project: providing services to taxonomists for standard genome sequencing and annotation.</title>
        <authorList>
            <consortium name="The Broad Institute Genomics Platform"/>
            <consortium name="The Broad Institute Genome Sequencing Center for Infectious Disease"/>
            <person name="Wu L."/>
            <person name="Ma J."/>
        </authorList>
    </citation>
    <scope>NUCLEOTIDE SEQUENCE [LARGE SCALE GENOMIC DNA]</scope>
    <source>
        <strain evidence="3">CGMCC 1.15809</strain>
    </source>
</reference>
<keyword evidence="3" id="KW-1185">Reference proteome</keyword>
<dbReference type="SMART" id="SM01022">
    <property type="entry name" value="ASCH"/>
    <property type="match status" value="1"/>
</dbReference>
<evidence type="ECO:0000259" key="1">
    <source>
        <dbReference type="SMART" id="SM01022"/>
    </source>
</evidence>
<dbReference type="InterPro" id="IPR015947">
    <property type="entry name" value="PUA-like_sf"/>
</dbReference>
<sequence>MAHDDLPALELAFPGPERDRGVAAILRGEKTALTGLLEIYEHAGEAVPQAGARFAVLDSAARPAATIELTEVATVPMKEIDDAFAHAEGRGYADAAQWRTAHEEFFRGAGVSAFLGRTPVIDGETLVVAQRFRVVEPGEPQSG</sequence>